<dbReference type="InterPro" id="IPR047786">
    <property type="entry name" value="Mfa1_fim"/>
</dbReference>
<name>A0A4V1YFX8_9BACE</name>
<dbReference type="InterPro" id="IPR029140">
    <property type="entry name" value="Mfa1_C"/>
</dbReference>
<dbReference type="Proteomes" id="UP000474077">
    <property type="component" value="Unassembled WGS sequence"/>
</dbReference>
<dbReference type="NCBIfam" id="NF038041">
    <property type="entry name" value="fim_Mfa1_fam"/>
    <property type="match status" value="1"/>
</dbReference>
<comment type="caution">
    <text evidence="2">The sequence shown here is derived from an EMBL/GenBank/DDBJ whole genome shotgun (WGS) entry which is preliminary data.</text>
</comment>
<accession>A0A4V1YFX8</accession>
<dbReference type="RefSeq" id="WP_008022773.1">
    <property type="nucleotide sequence ID" value="NZ_JAIWWI010000002.1"/>
</dbReference>
<evidence type="ECO:0000313" key="2">
    <source>
        <dbReference type="EMBL" id="KAB6086839.1"/>
    </source>
</evidence>
<sequence>MIGLAGRTKTKILGDNFIITINYLIMKMKKFIWGICACMALCACSDEGKDVTDVDNGNTVIFPNGEAYINVRISEAGALTRATTKDDSTGFEFADENTKEGKVENAKFYFYDATGAFVLKNDVWDGGNIHAPNPDNIEFDGKTVVVLRGLTETNFPNYMLTVLNAPANFEAGATLEEAQKNLMALNNGVEGVYKNGENFVMSTTSYVREDGTPYYCVTTLSPENFAKSTEQLKDAQIVKVYVERLAAKVALRTTLTEASSYMKGDDKVSLYKLNVSIAGEENDEGKVVFPGVGEDATDDEIKAGATDIYVEFVGWGLNATAKDSYLLKGIKTAWQNTNPADKNTYVGFEWDANSYFRSYWGTSFAYGHEISANSAADVATEEKDKDGNTVFHNSDNSTYLNFISAENCNGVINKDVAYCAENTNTADYAVSRAARTSVILVARICDKDGNDLEDDLVRFNGLLYLKKSYLNYVLNTQKINLYYKVAGVDEDATDDKKYKQINNTYVELVNMGDGKVKVALTKDTEDAITTLYKKVESAMVPAETTDIDIVNTALSFKNFESQSPAIGYKGGLMYYNIPIEHLNNETETIEGAKVKTFEANYGVVRNHYYQLTVNKLENLGKGVYDPDEVIVPNEDDEKENYYVGATINILSWKVVSQNVGL</sequence>
<reference evidence="2 3" key="1">
    <citation type="journal article" date="2019" name="Nat. Med.">
        <title>A library of human gut bacterial isolates paired with longitudinal multiomics data enables mechanistic microbiome research.</title>
        <authorList>
            <person name="Poyet M."/>
            <person name="Groussin M."/>
            <person name="Gibbons S.M."/>
            <person name="Avila-Pacheco J."/>
            <person name="Jiang X."/>
            <person name="Kearney S.M."/>
            <person name="Perrotta A.R."/>
            <person name="Berdy B."/>
            <person name="Zhao S."/>
            <person name="Lieberman T.D."/>
            <person name="Swanson P.K."/>
            <person name="Smith M."/>
            <person name="Roesemann S."/>
            <person name="Alexander J.E."/>
            <person name="Rich S.A."/>
            <person name="Livny J."/>
            <person name="Vlamakis H."/>
            <person name="Clish C."/>
            <person name="Bullock K."/>
            <person name="Deik A."/>
            <person name="Scott J."/>
            <person name="Pierce K.A."/>
            <person name="Xavier R.J."/>
            <person name="Alm E.J."/>
        </authorList>
    </citation>
    <scope>NUCLEOTIDE SEQUENCE [LARGE SCALE GENOMIC DNA]</scope>
    <source>
        <strain evidence="2 3">BIOML-A73</strain>
    </source>
</reference>
<organism evidence="2 3">
    <name type="scientific">Bacteroides xylanisolvens</name>
    <dbReference type="NCBI Taxonomy" id="371601"/>
    <lineage>
        <taxon>Bacteria</taxon>
        <taxon>Pseudomonadati</taxon>
        <taxon>Bacteroidota</taxon>
        <taxon>Bacteroidia</taxon>
        <taxon>Bacteroidales</taxon>
        <taxon>Bacteroidaceae</taxon>
        <taxon>Bacteroides</taxon>
    </lineage>
</organism>
<evidence type="ECO:0000313" key="3">
    <source>
        <dbReference type="Proteomes" id="UP000474077"/>
    </source>
</evidence>
<dbReference type="Gene3D" id="2.60.40.3690">
    <property type="match status" value="2"/>
</dbReference>
<protein>
    <recommendedName>
        <fullName evidence="1">Minor fimbrium subunit Mfa1 C-terminal domain-containing protein</fullName>
    </recommendedName>
</protein>
<dbReference type="AlphaFoldDB" id="A0A4V1YFX8"/>
<dbReference type="EMBL" id="WDER01000002">
    <property type="protein sequence ID" value="KAB6086839.1"/>
    <property type="molecule type" value="Genomic_DNA"/>
</dbReference>
<proteinExistence type="predicted"/>
<dbReference type="Pfam" id="PF15495">
    <property type="entry name" value="Fimbrillin_C"/>
    <property type="match status" value="1"/>
</dbReference>
<feature type="domain" description="Minor fimbrium subunit Mfa1 C-terminal" evidence="1">
    <location>
        <begin position="568"/>
        <end position="658"/>
    </location>
</feature>
<gene>
    <name evidence="2" type="ORF">GA560_01250</name>
</gene>
<dbReference type="GO" id="GO:0009418">
    <property type="term" value="C:pilus shaft"/>
    <property type="evidence" value="ECO:0007669"/>
    <property type="project" value="InterPro"/>
</dbReference>
<evidence type="ECO:0000259" key="1">
    <source>
        <dbReference type="Pfam" id="PF15495"/>
    </source>
</evidence>